<dbReference type="PROSITE" id="PS51160">
    <property type="entry name" value="ACYLPHOSPHATASE_3"/>
    <property type="match status" value="1"/>
</dbReference>
<comment type="catalytic activity">
    <reaction evidence="3 4 5">
        <text>an acyl phosphate + H2O = a carboxylate + phosphate + H(+)</text>
        <dbReference type="Rhea" id="RHEA:14965"/>
        <dbReference type="ChEBI" id="CHEBI:15377"/>
        <dbReference type="ChEBI" id="CHEBI:15378"/>
        <dbReference type="ChEBI" id="CHEBI:29067"/>
        <dbReference type="ChEBI" id="CHEBI:43474"/>
        <dbReference type="ChEBI" id="CHEBI:59918"/>
        <dbReference type="EC" id="3.6.1.7"/>
    </reaction>
</comment>
<dbReference type="RefSeq" id="WP_188253000.1">
    <property type="nucleotide sequence ID" value="NZ_JABVCF010000001.1"/>
</dbReference>
<dbReference type="Gene3D" id="3.30.70.100">
    <property type="match status" value="1"/>
</dbReference>
<keyword evidence="9" id="KW-1185">Reference proteome</keyword>
<name>A0A942DY28_9HYPH</name>
<evidence type="ECO:0000259" key="7">
    <source>
        <dbReference type="PROSITE" id="PS51160"/>
    </source>
</evidence>
<dbReference type="PROSITE" id="PS00151">
    <property type="entry name" value="ACYLPHOSPHATASE_2"/>
    <property type="match status" value="1"/>
</dbReference>
<evidence type="ECO:0000256" key="4">
    <source>
        <dbReference type="PROSITE-ProRule" id="PRU00520"/>
    </source>
</evidence>
<keyword evidence="4 5" id="KW-0378">Hydrolase</keyword>
<evidence type="ECO:0000256" key="1">
    <source>
        <dbReference type="ARBA" id="ARBA00005614"/>
    </source>
</evidence>
<dbReference type="InterPro" id="IPR036046">
    <property type="entry name" value="Acylphosphatase-like_dom_sf"/>
</dbReference>
<dbReference type="PANTHER" id="PTHR47268:SF4">
    <property type="entry name" value="ACYLPHOSPHATASE"/>
    <property type="match status" value="1"/>
</dbReference>
<dbReference type="PROSITE" id="PS00150">
    <property type="entry name" value="ACYLPHOSPHATASE_1"/>
    <property type="match status" value="1"/>
</dbReference>
<dbReference type="EC" id="3.6.1.7" evidence="2 4"/>
<dbReference type="NCBIfam" id="NF010999">
    <property type="entry name" value="PRK14425.1"/>
    <property type="match status" value="1"/>
</dbReference>
<comment type="similarity">
    <text evidence="1 6">Belongs to the acylphosphatase family.</text>
</comment>
<dbReference type="Proteomes" id="UP000680348">
    <property type="component" value="Unassembled WGS sequence"/>
</dbReference>
<accession>A0A942DY28</accession>
<feature type="domain" description="Acylphosphatase-like" evidence="7">
    <location>
        <begin position="9"/>
        <end position="96"/>
    </location>
</feature>
<evidence type="ECO:0000313" key="9">
    <source>
        <dbReference type="Proteomes" id="UP000680348"/>
    </source>
</evidence>
<dbReference type="PANTHER" id="PTHR47268">
    <property type="entry name" value="ACYLPHOSPHATASE"/>
    <property type="match status" value="1"/>
</dbReference>
<reference evidence="8" key="1">
    <citation type="submission" date="2021-04" db="EMBL/GenBank/DDBJ databases">
        <title>Pseudaminobacter soli sp. nov., isolated from paddy soil contaminated by heavy metals.</title>
        <authorList>
            <person name="Zhang K."/>
        </authorList>
    </citation>
    <scope>NUCLEOTIDE SEQUENCE</scope>
    <source>
        <strain evidence="8">19-2017</strain>
    </source>
</reference>
<evidence type="ECO:0000256" key="5">
    <source>
        <dbReference type="RuleBase" id="RU000553"/>
    </source>
</evidence>
<comment type="caution">
    <text evidence="8">The sequence shown here is derived from an EMBL/GenBank/DDBJ whole genome shotgun (WGS) entry which is preliminary data.</text>
</comment>
<dbReference type="GO" id="GO:0003998">
    <property type="term" value="F:acylphosphatase activity"/>
    <property type="evidence" value="ECO:0007669"/>
    <property type="project" value="UniProtKB-EC"/>
</dbReference>
<dbReference type="SUPFAM" id="SSF54975">
    <property type="entry name" value="Acylphosphatase/BLUF domain-like"/>
    <property type="match status" value="1"/>
</dbReference>
<dbReference type="InterPro" id="IPR001792">
    <property type="entry name" value="Acylphosphatase-like_dom"/>
</dbReference>
<feature type="active site" evidence="4">
    <location>
        <position position="24"/>
    </location>
</feature>
<dbReference type="InterPro" id="IPR017968">
    <property type="entry name" value="Acylphosphatase_CS"/>
</dbReference>
<dbReference type="PRINTS" id="PR00112">
    <property type="entry name" value="ACYLPHPHTASE"/>
</dbReference>
<dbReference type="InterPro" id="IPR020456">
    <property type="entry name" value="Acylphosphatase"/>
</dbReference>
<evidence type="ECO:0000256" key="6">
    <source>
        <dbReference type="RuleBase" id="RU004168"/>
    </source>
</evidence>
<organism evidence="8 9">
    <name type="scientific">Pseudaminobacter soli</name>
    <name type="common">ex Zhang et al. 2022</name>
    <dbReference type="NCBI Taxonomy" id="2831468"/>
    <lineage>
        <taxon>Bacteria</taxon>
        <taxon>Pseudomonadati</taxon>
        <taxon>Pseudomonadota</taxon>
        <taxon>Alphaproteobacteria</taxon>
        <taxon>Hyphomicrobiales</taxon>
        <taxon>Phyllobacteriaceae</taxon>
        <taxon>Pseudaminobacter</taxon>
    </lineage>
</organism>
<gene>
    <name evidence="8" type="ORF">KEU06_02380</name>
</gene>
<sequence>MTEQHASEILKVRIRGRVQGVGFRFWTRDEAQSLGISGWVRNEPDGSVTALLAGDPATVRAMLERLHQGPPGSRVVDVVVEEAELEEFGGSFEIVR</sequence>
<feature type="active site" evidence="4">
    <location>
        <position position="42"/>
    </location>
</feature>
<proteinExistence type="inferred from homology"/>
<dbReference type="EMBL" id="JAGWCR010000001">
    <property type="protein sequence ID" value="MBS3647471.1"/>
    <property type="molecule type" value="Genomic_DNA"/>
</dbReference>
<dbReference type="Pfam" id="PF00708">
    <property type="entry name" value="Acylphosphatase"/>
    <property type="match status" value="1"/>
</dbReference>
<evidence type="ECO:0000256" key="3">
    <source>
        <dbReference type="ARBA" id="ARBA00047645"/>
    </source>
</evidence>
<evidence type="ECO:0000313" key="8">
    <source>
        <dbReference type="EMBL" id="MBS3647471.1"/>
    </source>
</evidence>
<protein>
    <recommendedName>
        <fullName evidence="2 4">Acylphosphatase</fullName>
        <ecNumber evidence="2 4">3.6.1.7</ecNumber>
    </recommendedName>
</protein>
<dbReference type="AlphaFoldDB" id="A0A942DY28"/>
<evidence type="ECO:0000256" key="2">
    <source>
        <dbReference type="ARBA" id="ARBA00012150"/>
    </source>
</evidence>